<reference evidence="5 6" key="1">
    <citation type="journal article" date="2015" name="Nature">
        <title>rRNA introns, odd ribosomes, and small enigmatic genomes across a large radiation of phyla.</title>
        <authorList>
            <person name="Brown C.T."/>
            <person name="Hug L.A."/>
            <person name="Thomas B.C."/>
            <person name="Sharon I."/>
            <person name="Castelle C.J."/>
            <person name="Singh A."/>
            <person name="Wilkins M.J."/>
            <person name="Williams K.H."/>
            <person name="Banfield J.F."/>
        </authorList>
    </citation>
    <scope>NUCLEOTIDE SEQUENCE [LARGE SCALE GENOMIC DNA]</scope>
</reference>
<dbReference type="PANTHER" id="PTHR33991:SF1">
    <property type="entry name" value="DNA REPAIR PROTEIN RECO"/>
    <property type="match status" value="1"/>
</dbReference>
<evidence type="ECO:0000256" key="3">
    <source>
        <dbReference type="ARBA" id="ARBA00023204"/>
    </source>
</evidence>
<dbReference type="SUPFAM" id="SSF57863">
    <property type="entry name" value="ArfGap/RecO-like zinc finger"/>
    <property type="match status" value="1"/>
</dbReference>
<keyword evidence="2" id="KW-0233">DNA recombination</keyword>
<gene>
    <name evidence="5" type="ORF">UR34_C0011G0062</name>
</gene>
<dbReference type="GO" id="GO:0006310">
    <property type="term" value="P:DNA recombination"/>
    <property type="evidence" value="ECO:0007669"/>
    <property type="project" value="UniProtKB-KW"/>
</dbReference>
<comment type="caution">
    <text evidence="5">The sequence shown here is derived from an EMBL/GenBank/DDBJ whole genome shotgun (WGS) entry which is preliminary data.</text>
</comment>
<evidence type="ECO:0000256" key="2">
    <source>
        <dbReference type="ARBA" id="ARBA00023172"/>
    </source>
</evidence>
<dbReference type="AlphaFoldDB" id="A0A0F9ZI12"/>
<accession>A0A0F9ZI12</accession>
<keyword evidence="3" id="KW-0234">DNA repair</keyword>
<evidence type="ECO:0000313" key="5">
    <source>
        <dbReference type="EMBL" id="KKP43808.1"/>
    </source>
</evidence>
<dbReference type="GO" id="GO:0043590">
    <property type="term" value="C:bacterial nucleoid"/>
    <property type="evidence" value="ECO:0007669"/>
    <property type="project" value="TreeGrafter"/>
</dbReference>
<protein>
    <submittedName>
        <fullName evidence="5">Repair protein RecO, DNA repair protein RecO (Recombination protein O) protein</fullName>
    </submittedName>
</protein>
<dbReference type="InterPro" id="IPR012340">
    <property type="entry name" value="NA-bd_OB-fold"/>
</dbReference>
<evidence type="ECO:0000313" key="6">
    <source>
        <dbReference type="Proteomes" id="UP000034302"/>
    </source>
</evidence>
<dbReference type="Proteomes" id="UP000034302">
    <property type="component" value="Unassembled WGS sequence"/>
</dbReference>
<dbReference type="Pfam" id="PF02565">
    <property type="entry name" value="RecO_C"/>
    <property type="match status" value="1"/>
</dbReference>
<dbReference type="EMBL" id="LBOV01000011">
    <property type="protein sequence ID" value="KKP43808.1"/>
    <property type="molecule type" value="Genomic_DNA"/>
</dbReference>
<dbReference type="GO" id="GO:0006302">
    <property type="term" value="P:double-strand break repair"/>
    <property type="evidence" value="ECO:0007669"/>
    <property type="project" value="TreeGrafter"/>
</dbReference>
<dbReference type="InterPro" id="IPR037278">
    <property type="entry name" value="ARFGAP/RecO"/>
</dbReference>
<dbReference type="InterPro" id="IPR003717">
    <property type="entry name" value="RecO"/>
</dbReference>
<dbReference type="PANTHER" id="PTHR33991">
    <property type="entry name" value="DNA REPAIR PROTEIN RECO"/>
    <property type="match status" value="1"/>
</dbReference>
<keyword evidence="1" id="KW-0227">DNA damage</keyword>
<feature type="domain" description="DNA replication/recombination mediator RecO N-terminal" evidence="4">
    <location>
        <begin position="3"/>
        <end position="75"/>
    </location>
</feature>
<dbReference type="SUPFAM" id="SSF50249">
    <property type="entry name" value="Nucleic acid-binding proteins"/>
    <property type="match status" value="1"/>
</dbReference>
<name>A0A0F9ZI12_9BACT</name>
<organism evidence="5 6">
    <name type="scientific">candidate division WS6 bacterium GW2011_GWC1_33_20</name>
    <dbReference type="NCBI Taxonomy" id="1619089"/>
    <lineage>
        <taxon>Bacteria</taxon>
        <taxon>Candidatus Dojkabacteria</taxon>
    </lineage>
</organism>
<dbReference type="Gene3D" id="2.40.50.140">
    <property type="entry name" value="Nucleic acid-binding proteins"/>
    <property type="match status" value="1"/>
</dbReference>
<evidence type="ECO:0000256" key="1">
    <source>
        <dbReference type="ARBA" id="ARBA00022763"/>
    </source>
</evidence>
<evidence type="ECO:0000259" key="4">
    <source>
        <dbReference type="Pfam" id="PF11967"/>
    </source>
</evidence>
<dbReference type="InterPro" id="IPR022572">
    <property type="entry name" value="DNA_rep/recomb_RecO_N"/>
</dbReference>
<dbReference type="Pfam" id="PF11967">
    <property type="entry name" value="RecO_N"/>
    <property type="match status" value="1"/>
</dbReference>
<proteinExistence type="predicted"/>
<sequence>MSRDTVIVLKSVNYSEADKVLTVFGKHLGKFAIFAKSIRKITSKNRGNMQTLSTCDISFFEGKGLPVLTESQLLSTPDTDILKDRFDNVKRVLVMLNRILQENDPNQKVFEILLSVCKKNFDIESVNKFRVIFLKEMGFLQDFSVCNICGKSKGLKYMDISSFALLCENCYSKAGKSYKLGDNPYKKEFFTQALDIYIDRVIKEI</sequence>
<dbReference type="NCBIfam" id="TIGR00613">
    <property type="entry name" value="reco"/>
    <property type="match status" value="1"/>
</dbReference>